<dbReference type="GO" id="GO:0006508">
    <property type="term" value="P:proteolysis"/>
    <property type="evidence" value="ECO:0007669"/>
    <property type="project" value="UniProtKB-KW"/>
</dbReference>
<dbReference type="CDD" id="cd04056">
    <property type="entry name" value="Peptidases_S53"/>
    <property type="match status" value="1"/>
</dbReference>
<dbReference type="EMBL" id="RZYA01000014">
    <property type="protein sequence ID" value="RVU20975.1"/>
    <property type="molecule type" value="Genomic_DNA"/>
</dbReference>
<dbReference type="Pfam" id="PF24681">
    <property type="entry name" value="Kelch_KLHDC2_KLHL20_DRC7"/>
    <property type="match status" value="1"/>
</dbReference>
<dbReference type="SUPFAM" id="SSF49464">
    <property type="entry name" value="Carboxypeptidase regulatory domain-like"/>
    <property type="match status" value="3"/>
</dbReference>
<feature type="chain" id="PRO_5018554305" evidence="4">
    <location>
        <begin position="22"/>
        <end position="1363"/>
    </location>
</feature>
<keyword evidence="3" id="KW-0720">Serine protease</keyword>
<evidence type="ECO:0000313" key="6">
    <source>
        <dbReference type="EMBL" id="RVU20975.1"/>
    </source>
</evidence>
<dbReference type="Gene3D" id="2.60.120.200">
    <property type="match status" value="1"/>
</dbReference>
<dbReference type="Proteomes" id="UP000283128">
    <property type="component" value="Unassembled WGS sequence"/>
</dbReference>
<keyword evidence="1" id="KW-0645">Protease</keyword>
<keyword evidence="7" id="KW-1185">Reference proteome</keyword>
<proteinExistence type="predicted"/>
<dbReference type="SUPFAM" id="SSF49452">
    <property type="entry name" value="Starch-binding domain-like"/>
    <property type="match status" value="1"/>
</dbReference>
<dbReference type="NCBIfam" id="NF038128">
    <property type="entry name" value="choice_anch_J"/>
    <property type="match status" value="1"/>
</dbReference>
<evidence type="ECO:0000256" key="2">
    <source>
        <dbReference type="ARBA" id="ARBA00022801"/>
    </source>
</evidence>
<dbReference type="OrthoDB" id="9813435at2"/>
<dbReference type="InterPro" id="IPR008969">
    <property type="entry name" value="CarboxyPept-like_regulatory"/>
</dbReference>
<dbReference type="SMART" id="SM00612">
    <property type="entry name" value="Kelch"/>
    <property type="match status" value="5"/>
</dbReference>
<dbReference type="Gene3D" id="2.60.40.1120">
    <property type="entry name" value="Carboxypeptidase-like, regulatory domain"/>
    <property type="match status" value="4"/>
</dbReference>
<dbReference type="InterPro" id="IPR036852">
    <property type="entry name" value="Peptidase_S8/S53_dom_sf"/>
</dbReference>
<name>A0A3S2YWI7_9ACTN</name>
<keyword evidence="4" id="KW-0732">Signal</keyword>
<sequence length="1363" mass="138819">MAIVGAALPLAATAGAQPLSAASRDATPPVAQVCSTPKPGDVACFAMRRTDVPGTKGVQPDAATPSGWGASDLQSAYNLPGDGGGGRTIAIVDAYDDPAAEADLAIYRAQYGLPACTTANGCFHKVDQRGGTNYPGADSNWAGEISLDLDMVSAAAPDAHILLVEADSANFDDMGAAVDEAVALGAQYVSNSYGSGYTSTPGSGEDPSETTAFDAHYNHPGVAMVASSGDASYGVSYPAASQYVTAVGGTSLQKDTTQTRGWSESVWHNGTGGTGSGCSMYEPKPAFQGDTGCAMRSVADVSAVADPATGVSVYQSYGGSGWAVYGGTSASSPIIAGVYAAAGAPATGSYPNAYPYLNVSALNDVTSGSNGSCSPSYLCNAGTGYDGPTGLGTPNGLAAFRSGPHGEIGGTVTDASGAALAGATIAAGDYRATTDAKGHYSLTVKPGTYDLTASAYGYASKTTSAVAVEDGGSVTETFALDAVARRTVTGKVTDGSGHGWPLYASITVDGMPGGPVYTDPYTGAYKLQLPVGSSYTLKVAAQYPGYQAVSKDVKSGDDAQTVNFAVPVNPDQGTAVGYKLKRTGTAETFDSTTSAPQGWSVVNADGTYGGWDFSDTRGRKNHTGGSGAFAMVDSDYYGQGKHQDSSLITPVYDFTDDSAPYISFDTEFHNANQTGSVDITTDGGATWTPVWTRTTSLTGPAHVEIPLTSYAGASAVQLRFHYVATWGWWWQVDDIAVGNRNYVPVTGGLVAGTVTDANTGDGVVGATVTNADAPEQSAMTAATPDDPALGDGFYWMFSDTVGQHSFKADKNKYTSDSKAVQVAADSTTESDYAVKAGRLTITPASVDTTLAWGATGTQQLTVKNTGGAPATFNLNKGSGDFQIQATRGAARQLVKGSYSPLRAPKSATGATAAPAAAGDAWQPVADLPVPLQDTAVASDNGKLYTAFGSTGSQDSTALYTYDSTSGSWSTLAPSTDTRDAPAAGFIDGKLYAVGGWSSSSAPDTKLEIYNPSSDSWTTGASAPKAYAGSGHAVLNGKLYVIGGCAASSCGTTDAYAYDASTNSWSQIASYPEPVSWSACGGIHDLLYCAGGSTNNGTTKHAYVYDPSSDSWSPIADLPTDLWGSAYTAANGLLLTSGGVVNGSTALTNQGFAFDPAAGTWSALPNANTALYRGGGAPGFYTVGGNSGAGRDPVATVQELPGYDQAGSTATWLSLGTKQATLAPGASTTVVVTLDASAAEISQPGTYSTKLSMSTDTPYRIPAIPVTMHVNPPKTWGKYTGTVLGSDGKGDTVPLAGATIQINGKAASYTLKTGKDGSYALWLDVHNSPLTVIVAKEGYQPTTTTVKIAKGATTTGDFTLKKTP</sequence>
<dbReference type="PROSITE" id="PS00138">
    <property type="entry name" value="SUBTILASE_SER"/>
    <property type="match status" value="1"/>
</dbReference>
<dbReference type="InterPro" id="IPR015915">
    <property type="entry name" value="Kelch-typ_b-propeller"/>
</dbReference>
<protein>
    <submittedName>
        <fullName evidence="6">Galactose oxidase</fullName>
    </submittedName>
</protein>
<keyword evidence="2" id="KW-0378">Hydrolase</keyword>
<comment type="caution">
    <text evidence="6">The sequence shown here is derived from an EMBL/GenBank/DDBJ whole genome shotgun (WGS) entry which is preliminary data.</text>
</comment>
<dbReference type="Pfam" id="PF13620">
    <property type="entry name" value="CarboxypepD_reg"/>
    <property type="match status" value="1"/>
</dbReference>
<feature type="signal peptide" evidence="4">
    <location>
        <begin position="1"/>
        <end position="21"/>
    </location>
</feature>
<gene>
    <name evidence="6" type="ORF">EOT10_26340</name>
</gene>
<evidence type="ECO:0000259" key="5">
    <source>
        <dbReference type="PROSITE" id="PS51695"/>
    </source>
</evidence>
<reference evidence="6 7" key="1">
    <citation type="submission" date="2019-01" db="EMBL/GenBank/DDBJ databases">
        <title>Genome sequences of Streptomyces and Rhizobium isolates collected from root and soil.</title>
        <authorList>
            <person name="Chhettri S."/>
            <person name="Sevigny J.L."/>
            <person name="Sen A."/>
            <person name="Ennis N."/>
            <person name="Tisa L."/>
        </authorList>
    </citation>
    <scope>NUCLEOTIDE SEQUENCE [LARGE SCALE GENOMIC DNA]</scope>
    <source>
        <strain evidence="6 7">San01</strain>
    </source>
</reference>
<dbReference type="PANTHER" id="PTHR45632">
    <property type="entry name" value="LD33804P"/>
    <property type="match status" value="1"/>
</dbReference>
<dbReference type="InterPro" id="IPR013320">
    <property type="entry name" value="ConA-like_dom_sf"/>
</dbReference>
<dbReference type="SUPFAM" id="SSF49899">
    <property type="entry name" value="Concanavalin A-like lectins/glucanases"/>
    <property type="match status" value="1"/>
</dbReference>
<dbReference type="Gene3D" id="2.120.10.80">
    <property type="entry name" value="Kelch-type beta propeller"/>
    <property type="match status" value="1"/>
</dbReference>
<dbReference type="RefSeq" id="WP_127830928.1">
    <property type="nucleotide sequence ID" value="NZ_RZYA01000014.1"/>
</dbReference>
<dbReference type="InterPro" id="IPR030400">
    <property type="entry name" value="Sedolisin_dom"/>
</dbReference>
<dbReference type="InterPro" id="IPR023828">
    <property type="entry name" value="Peptidase_S8_Ser-AS"/>
</dbReference>
<dbReference type="PROSITE" id="PS51695">
    <property type="entry name" value="SEDOLISIN"/>
    <property type="match status" value="1"/>
</dbReference>
<dbReference type="GO" id="GO:0030246">
    <property type="term" value="F:carbohydrate binding"/>
    <property type="evidence" value="ECO:0007669"/>
    <property type="project" value="InterPro"/>
</dbReference>
<dbReference type="SUPFAM" id="SSF117281">
    <property type="entry name" value="Kelch motif"/>
    <property type="match status" value="1"/>
</dbReference>
<accession>A0A3S2YWI7</accession>
<feature type="domain" description="Peptidase S53" evidence="5">
    <location>
        <begin position="64"/>
        <end position="406"/>
    </location>
</feature>
<dbReference type="SUPFAM" id="SSF52743">
    <property type="entry name" value="Subtilisin-like"/>
    <property type="match status" value="1"/>
</dbReference>
<dbReference type="Gene3D" id="3.40.50.200">
    <property type="entry name" value="Peptidase S8/S53 domain"/>
    <property type="match status" value="1"/>
</dbReference>
<dbReference type="InterPro" id="IPR013784">
    <property type="entry name" value="Carb-bd-like_fold"/>
</dbReference>
<evidence type="ECO:0000256" key="1">
    <source>
        <dbReference type="ARBA" id="ARBA00022670"/>
    </source>
</evidence>
<evidence type="ECO:0000256" key="3">
    <source>
        <dbReference type="ARBA" id="ARBA00022825"/>
    </source>
</evidence>
<evidence type="ECO:0000313" key="7">
    <source>
        <dbReference type="Proteomes" id="UP000283128"/>
    </source>
</evidence>
<organism evidence="6 7">
    <name type="scientific">Streptomyces antnestii</name>
    <dbReference type="NCBI Taxonomy" id="2494256"/>
    <lineage>
        <taxon>Bacteria</taxon>
        <taxon>Bacillati</taxon>
        <taxon>Actinomycetota</taxon>
        <taxon>Actinomycetes</taxon>
        <taxon>Kitasatosporales</taxon>
        <taxon>Streptomycetaceae</taxon>
        <taxon>Streptomyces</taxon>
    </lineage>
</organism>
<dbReference type="InterPro" id="IPR006652">
    <property type="entry name" value="Kelch_1"/>
</dbReference>
<dbReference type="GO" id="GO:0004252">
    <property type="term" value="F:serine-type endopeptidase activity"/>
    <property type="evidence" value="ECO:0007669"/>
    <property type="project" value="InterPro"/>
</dbReference>
<evidence type="ECO:0000256" key="4">
    <source>
        <dbReference type="SAM" id="SignalP"/>
    </source>
</evidence>